<dbReference type="PANTHER" id="PTHR47585:SF1">
    <property type="entry name" value="DUF1446 DOMAIN-CONTAINING PROTEIN"/>
    <property type="match status" value="1"/>
</dbReference>
<dbReference type="InterPro" id="IPR056362">
    <property type="entry name" value="AtuA-like_ferredoxin_dom"/>
</dbReference>
<dbReference type="RefSeq" id="WP_007578017.1">
    <property type="nucleotide sequence ID" value="NZ_AGUD01000279.1"/>
</dbReference>
<evidence type="ECO:0008006" key="6">
    <source>
        <dbReference type="Google" id="ProtNLM"/>
    </source>
</evidence>
<evidence type="ECO:0000259" key="3">
    <source>
        <dbReference type="Pfam" id="PF23544"/>
    </source>
</evidence>
<name>H0E9Z7_9ACTN</name>
<sequence length="606" mass="63747">MTTVDAAAPLRIANCSGFFGDRLAAAREMVEDGPIDVLTGEYLAELTMFILARTRAAGRGDGTVPTFLRQLEEVLGTCVERGIKVVANAGGLDPATMAGHVRALAERLGLRLAVAHVEGDDLLARVGELRDAGEPLRHLDDGRPLSKLGVEPVTVNAYLGGWGIAEALRAGADVVITGRVTDAALVVGPSAWRFGWRRTDWDRLAGAVAAGHVIECGAQATGGNLAFFQEVPDLLHPGFPIAEVHADGSSVITKHAGTGGIVSVDSVTAQLVYEIADPAYLNPDVVAHFDALRLEQEGPDRVRIAGVRGSAPPPTLKVCVNYAGGHRNAVTVVIPGTDVEAKALLFERQLDAALGDRRPEVLETRLDQVVRGGPGGERCGLLEVQVKDPDRRRVGRAFSSAIVELALSSFPGFHLTAPPGDAHPFAIHWPALVAAERVPHVVVLEDGDRIEIAPSPARGEPVAEADARVDAASPGPPQAEAPPASATRTVPLGTLVGARSGDKGGNANVGVWARDDAGHAWLRSFLTVERLRELLPETAPLEVRRHELPGIRALNFVIVGLLGDGVAASTRPDPQAKGLGEQLRAQPVAVPEHLLTTPPTPARTTP</sequence>
<feature type="region of interest" description="Disordered" evidence="1">
    <location>
        <begin position="453"/>
        <end position="488"/>
    </location>
</feature>
<organism evidence="4 5">
    <name type="scientific">Patulibacter medicamentivorans</name>
    <dbReference type="NCBI Taxonomy" id="1097667"/>
    <lineage>
        <taxon>Bacteria</taxon>
        <taxon>Bacillati</taxon>
        <taxon>Actinomycetota</taxon>
        <taxon>Thermoleophilia</taxon>
        <taxon>Solirubrobacterales</taxon>
        <taxon>Patulibacteraceae</taxon>
        <taxon>Patulibacter</taxon>
    </lineage>
</organism>
<accession>H0E9Z7</accession>
<evidence type="ECO:0000313" key="4">
    <source>
        <dbReference type="EMBL" id="EHN09501.1"/>
    </source>
</evidence>
<dbReference type="PATRIC" id="fig|1097667.3.peg.3639"/>
<evidence type="ECO:0000256" key="1">
    <source>
        <dbReference type="SAM" id="MobiDB-lite"/>
    </source>
</evidence>
<keyword evidence="5" id="KW-1185">Reference proteome</keyword>
<feature type="domain" description="Acyclic terpene utilisation N-terminal" evidence="2">
    <location>
        <begin position="10"/>
        <end position="443"/>
    </location>
</feature>
<dbReference type="PANTHER" id="PTHR47585">
    <property type="match status" value="1"/>
</dbReference>
<evidence type="ECO:0000259" key="2">
    <source>
        <dbReference type="Pfam" id="PF07287"/>
    </source>
</evidence>
<dbReference type="OrthoDB" id="3959640at2"/>
<protein>
    <recommendedName>
        <fullName evidence="6">Exopolyphosphatase</fullName>
    </recommendedName>
</protein>
<dbReference type="EMBL" id="AGUD01000279">
    <property type="protein sequence ID" value="EHN09501.1"/>
    <property type="molecule type" value="Genomic_DNA"/>
</dbReference>
<feature type="region of interest" description="Disordered" evidence="1">
    <location>
        <begin position="572"/>
        <end position="606"/>
    </location>
</feature>
<evidence type="ECO:0000313" key="5">
    <source>
        <dbReference type="Proteomes" id="UP000005143"/>
    </source>
</evidence>
<dbReference type="AlphaFoldDB" id="H0E9Z7"/>
<dbReference type="Pfam" id="PF07287">
    <property type="entry name" value="AtuA"/>
    <property type="match status" value="1"/>
</dbReference>
<feature type="domain" description="AtuA-like ferredoxin-fold" evidence="3">
    <location>
        <begin position="491"/>
        <end position="588"/>
    </location>
</feature>
<gene>
    <name evidence="4" type="ORF">PAI11_36700</name>
</gene>
<proteinExistence type="predicted"/>
<comment type="caution">
    <text evidence="4">The sequence shown here is derived from an EMBL/GenBank/DDBJ whole genome shotgun (WGS) entry which is preliminary data.</text>
</comment>
<dbReference type="InterPro" id="IPR010839">
    <property type="entry name" value="AtuA_N"/>
</dbReference>
<reference evidence="4 5" key="1">
    <citation type="journal article" date="2013" name="Biodegradation">
        <title>Quantitative proteomic analysis of ibuprofen-degrading Patulibacter sp. strain I11.</title>
        <authorList>
            <person name="Almeida B."/>
            <person name="Kjeldal H."/>
            <person name="Lolas I."/>
            <person name="Knudsen A.D."/>
            <person name="Carvalho G."/>
            <person name="Nielsen K.L."/>
            <person name="Barreto Crespo M.T."/>
            <person name="Stensballe A."/>
            <person name="Nielsen J.L."/>
        </authorList>
    </citation>
    <scope>NUCLEOTIDE SEQUENCE [LARGE SCALE GENOMIC DNA]</scope>
    <source>
        <strain evidence="4 5">I11</strain>
    </source>
</reference>
<dbReference type="Proteomes" id="UP000005143">
    <property type="component" value="Unassembled WGS sequence"/>
</dbReference>
<dbReference type="Pfam" id="PF23544">
    <property type="entry name" value="AtuA_ferredoxin"/>
    <property type="match status" value="1"/>
</dbReference>